<dbReference type="RefSeq" id="WP_199470461.1">
    <property type="nucleotide sequence ID" value="NZ_JAEMNX010000056.1"/>
</dbReference>
<name>A0A934MY60_9GAMM</name>
<evidence type="ECO:0000313" key="1">
    <source>
        <dbReference type="EMBL" id="MBJ7540069.1"/>
    </source>
</evidence>
<protein>
    <submittedName>
        <fullName evidence="1">Uncharacterized protein</fullName>
    </submittedName>
</protein>
<keyword evidence="2" id="KW-1185">Reference proteome</keyword>
<proteinExistence type="predicted"/>
<dbReference type="Proteomes" id="UP000628710">
    <property type="component" value="Unassembled WGS sequence"/>
</dbReference>
<gene>
    <name evidence="1" type="ORF">I8J31_20590</name>
</gene>
<dbReference type="AlphaFoldDB" id="A0A934MY60"/>
<evidence type="ECO:0000313" key="2">
    <source>
        <dbReference type="Proteomes" id="UP000628710"/>
    </source>
</evidence>
<accession>A0A934MY60</accession>
<comment type="caution">
    <text evidence="1">The sequence shown here is derived from an EMBL/GenBank/DDBJ whole genome shotgun (WGS) entry which is preliminary data.</text>
</comment>
<reference evidence="1" key="1">
    <citation type="submission" date="2020-12" db="EMBL/GenBank/DDBJ databases">
        <title>Marinomonas arctica sp. nov., a psychrotolerant bacterium isolated from the Arctic.</title>
        <authorList>
            <person name="Zhang Y."/>
        </authorList>
    </citation>
    <scope>NUCLEOTIDE SEQUENCE</scope>
    <source>
        <strain evidence="1">C1424</strain>
    </source>
</reference>
<organism evidence="1 2">
    <name type="scientific">Marinomonas transparens</name>
    <dbReference type="NCBI Taxonomy" id="2795388"/>
    <lineage>
        <taxon>Bacteria</taxon>
        <taxon>Pseudomonadati</taxon>
        <taxon>Pseudomonadota</taxon>
        <taxon>Gammaproteobacteria</taxon>
        <taxon>Oceanospirillales</taxon>
        <taxon>Oceanospirillaceae</taxon>
        <taxon>Marinomonas</taxon>
    </lineage>
</organism>
<sequence length="122" mass="14354">MNIDPWNYTKEELRNWAYSVTDSIPDQDWNLSVANSGYEDLVLELASDPDCPNQKVMLGCLYMITGDMIFDRNDDERNTEIEGLLSQAENMENIEVRKWASESRNLIRNPDTFNYDYWCNRV</sequence>
<dbReference type="EMBL" id="JAEMNX010000056">
    <property type="protein sequence ID" value="MBJ7540069.1"/>
    <property type="molecule type" value="Genomic_DNA"/>
</dbReference>